<reference evidence="1" key="1">
    <citation type="submission" date="2022-07" db="EMBL/GenBank/DDBJ databases">
        <title>Phylogenomic reconstructions and comparative analyses of Kickxellomycotina fungi.</title>
        <authorList>
            <person name="Reynolds N.K."/>
            <person name="Stajich J.E."/>
            <person name="Barry K."/>
            <person name="Grigoriev I.V."/>
            <person name="Crous P."/>
            <person name="Smith M.E."/>
        </authorList>
    </citation>
    <scope>NUCLEOTIDE SEQUENCE</scope>
    <source>
        <strain evidence="1">CBS 109366</strain>
    </source>
</reference>
<evidence type="ECO:0000313" key="2">
    <source>
        <dbReference type="Proteomes" id="UP001140234"/>
    </source>
</evidence>
<dbReference type="EMBL" id="JANBUJ010001185">
    <property type="protein sequence ID" value="KAJ2768400.1"/>
    <property type="molecule type" value="Genomic_DNA"/>
</dbReference>
<name>A0ACC1JVP4_9FUNG</name>
<accession>A0ACC1JVP4</accession>
<comment type="caution">
    <text evidence="1">The sequence shown here is derived from an EMBL/GenBank/DDBJ whole genome shotgun (WGS) entry which is preliminary data.</text>
</comment>
<gene>
    <name evidence="1" type="primary">uvi31</name>
    <name evidence="1" type="ORF">IWQ57_003551</name>
</gene>
<evidence type="ECO:0000313" key="1">
    <source>
        <dbReference type="EMBL" id="KAJ2768400.1"/>
    </source>
</evidence>
<proteinExistence type="predicted"/>
<keyword evidence="2" id="KW-1185">Reference proteome</keyword>
<sequence length="115" mass="12408">MHGRAAAVLGRRIMAGPMEKLMEARLREALAPTELRIVNESHLHRGHQAMQGVASTETHFRVTVVSEAFRGKPLLARHRAVNALLGDQLKAEGGIHALALVTKTPEEAAKPSPAP</sequence>
<dbReference type="Proteomes" id="UP001140234">
    <property type="component" value="Unassembled WGS sequence"/>
</dbReference>
<protein>
    <submittedName>
        <fullName evidence="1">BolA domain UV induced protein Uvi31</fullName>
    </submittedName>
</protein>
<organism evidence="1 2">
    <name type="scientific">Coemansia nantahalensis</name>
    <dbReference type="NCBI Taxonomy" id="2789366"/>
    <lineage>
        <taxon>Eukaryota</taxon>
        <taxon>Fungi</taxon>
        <taxon>Fungi incertae sedis</taxon>
        <taxon>Zoopagomycota</taxon>
        <taxon>Kickxellomycotina</taxon>
        <taxon>Kickxellomycetes</taxon>
        <taxon>Kickxellales</taxon>
        <taxon>Kickxellaceae</taxon>
        <taxon>Coemansia</taxon>
    </lineage>
</organism>